<proteinExistence type="inferred from homology"/>
<evidence type="ECO:0000256" key="6">
    <source>
        <dbReference type="ARBA" id="ARBA00023033"/>
    </source>
</evidence>
<dbReference type="PRINTS" id="PR00465">
    <property type="entry name" value="EP450IV"/>
</dbReference>
<dbReference type="AlphaFoldDB" id="A0A328C9U0"/>
<comment type="caution">
    <text evidence="9">The sequence shown here is derived from an EMBL/GenBank/DDBJ whole genome shotgun (WGS) entry which is preliminary data.</text>
</comment>
<dbReference type="CDD" id="cd20620">
    <property type="entry name" value="CYP132-like"/>
    <property type="match status" value="1"/>
</dbReference>
<dbReference type="PROSITE" id="PS00086">
    <property type="entry name" value="CYTOCHROME_P450"/>
    <property type="match status" value="1"/>
</dbReference>
<dbReference type="InterPro" id="IPR050196">
    <property type="entry name" value="Cytochrome_P450_Monoox"/>
</dbReference>
<keyword evidence="6 8" id="KW-0503">Monooxygenase</keyword>
<dbReference type="Pfam" id="PF00067">
    <property type="entry name" value="p450"/>
    <property type="match status" value="1"/>
</dbReference>
<evidence type="ECO:0000256" key="5">
    <source>
        <dbReference type="ARBA" id="ARBA00023004"/>
    </source>
</evidence>
<dbReference type="GO" id="GO:0016705">
    <property type="term" value="F:oxidoreductase activity, acting on paired donors, with incorporation or reduction of molecular oxygen"/>
    <property type="evidence" value="ECO:0007669"/>
    <property type="project" value="InterPro"/>
</dbReference>
<dbReference type="Proteomes" id="UP000249169">
    <property type="component" value="Unassembled WGS sequence"/>
</dbReference>
<evidence type="ECO:0000313" key="9">
    <source>
        <dbReference type="EMBL" id="RAL23754.1"/>
    </source>
</evidence>
<dbReference type="SUPFAM" id="SSF48264">
    <property type="entry name" value="Cytochrome P450"/>
    <property type="match status" value="1"/>
</dbReference>
<protein>
    <submittedName>
        <fullName evidence="9">Cytochrome P450</fullName>
    </submittedName>
</protein>
<feature type="binding site" description="axial binding residue" evidence="7">
    <location>
        <position position="397"/>
    </location>
    <ligand>
        <name>heme</name>
        <dbReference type="ChEBI" id="CHEBI:30413"/>
    </ligand>
    <ligandPart>
        <name>Fe</name>
        <dbReference type="ChEBI" id="CHEBI:18248"/>
    </ligandPart>
</feature>
<dbReference type="EMBL" id="QHKO01000002">
    <property type="protein sequence ID" value="RAL23754.1"/>
    <property type="molecule type" value="Genomic_DNA"/>
</dbReference>
<evidence type="ECO:0000256" key="4">
    <source>
        <dbReference type="ARBA" id="ARBA00023002"/>
    </source>
</evidence>
<dbReference type="Gene3D" id="1.10.630.10">
    <property type="entry name" value="Cytochrome P450"/>
    <property type="match status" value="1"/>
</dbReference>
<dbReference type="PANTHER" id="PTHR24291">
    <property type="entry name" value="CYTOCHROME P450 FAMILY 4"/>
    <property type="match status" value="1"/>
</dbReference>
<name>A0A328C9U0_9DELT</name>
<gene>
    <name evidence="9" type="ORF">DL240_06255</name>
</gene>
<dbReference type="InterPro" id="IPR002403">
    <property type="entry name" value="Cyt_P450_E_grp-IV"/>
</dbReference>
<dbReference type="InterPro" id="IPR036396">
    <property type="entry name" value="Cyt_P450_sf"/>
</dbReference>
<organism evidence="9 10">
    <name type="scientific">Lujinxingia litoralis</name>
    <dbReference type="NCBI Taxonomy" id="2211119"/>
    <lineage>
        <taxon>Bacteria</taxon>
        <taxon>Deltaproteobacteria</taxon>
        <taxon>Bradymonadales</taxon>
        <taxon>Lujinxingiaceae</taxon>
        <taxon>Lujinxingia</taxon>
    </lineage>
</organism>
<evidence type="ECO:0000313" key="10">
    <source>
        <dbReference type="Proteomes" id="UP000249169"/>
    </source>
</evidence>
<dbReference type="OrthoDB" id="9764248at2"/>
<evidence type="ECO:0000256" key="7">
    <source>
        <dbReference type="PIRSR" id="PIRSR602403-1"/>
    </source>
</evidence>
<dbReference type="PANTHER" id="PTHR24291:SF50">
    <property type="entry name" value="BIFUNCTIONAL ALBAFLAVENONE MONOOXYGENASE_TERPENE SYNTHASE"/>
    <property type="match status" value="1"/>
</dbReference>
<dbReference type="GO" id="GO:0005506">
    <property type="term" value="F:iron ion binding"/>
    <property type="evidence" value="ECO:0007669"/>
    <property type="project" value="InterPro"/>
</dbReference>
<dbReference type="GO" id="GO:0004497">
    <property type="term" value="F:monooxygenase activity"/>
    <property type="evidence" value="ECO:0007669"/>
    <property type="project" value="UniProtKB-KW"/>
</dbReference>
<dbReference type="RefSeq" id="WP_111729012.1">
    <property type="nucleotide sequence ID" value="NZ_QHKO01000002.1"/>
</dbReference>
<keyword evidence="3 7" id="KW-0479">Metal-binding</keyword>
<keyword evidence="2 7" id="KW-0349">Heme</keyword>
<dbReference type="InterPro" id="IPR001128">
    <property type="entry name" value="Cyt_P450"/>
</dbReference>
<evidence type="ECO:0000256" key="8">
    <source>
        <dbReference type="RuleBase" id="RU000461"/>
    </source>
</evidence>
<evidence type="ECO:0000256" key="1">
    <source>
        <dbReference type="ARBA" id="ARBA00010617"/>
    </source>
</evidence>
<reference evidence="9 10" key="1">
    <citation type="submission" date="2018-05" db="EMBL/GenBank/DDBJ databases">
        <title>Lujinxingia marina gen. nov. sp. nov., a new facultative anaerobic member of the class Deltaproteobacteria, and proposal of Lujinxingaceae fam. nov.</title>
        <authorList>
            <person name="Li C.-M."/>
        </authorList>
    </citation>
    <scope>NUCLEOTIDE SEQUENCE [LARGE SCALE GENOMIC DNA]</scope>
    <source>
        <strain evidence="9 10">B210</strain>
    </source>
</reference>
<accession>A0A328C9U0</accession>
<dbReference type="PRINTS" id="PR00385">
    <property type="entry name" value="P450"/>
</dbReference>
<comment type="cofactor">
    <cofactor evidence="7">
        <name>heme</name>
        <dbReference type="ChEBI" id="CHEBI:30413"/>
    </cofactor>
</comment>
<keyword evidence="5 7" id="KW-0408">Iron</keyword>
<dbReference type="GO" id="GO:0020037">
    <property type="term" value="F:heme binding"/>
    <property type="evidence" value="ECO:0007669"/>
    <property type="project" value="InterPro"/>
</dbReference>
<keyword evidence="4 8" id="KW-0560">Oxidoreductase</keyword>
<dbReference type="InterPro" id="IPR017972">
    <property type="entry name" value="Cyt_P450_CS"/>
</dbReference>
<evidence type="ECO:0000256" key="2">
    <source>
        <dbReference type="ARBA" id="ARBA00022617"/>
    </source>
</evidence>
<evidence type="ECO:0000256" key="3">
    <source>
        <dbReference type="ARBA" id="ARBA00022723"/>
    </source>
</evidence>
<comment type="similarity">
    <text evidence="1 8">Belongs to the cytochrome P450 family.</text>
</comment>
<keyword evidence="10" id="KW-1185">Reference proteome</keyword>
<sequence length="450" mass="51504">MSMPSTTSCSRRSPGPRGLAIAPTLVDFVRGPIPMLRGLQRRYGEAVRFRFAGSAFWLFSDPALIEEVMLRKAECFIKDELTHELDELLGQGLLTSEGELWRHQRRLAAPTLKRRHIQGYADAMVGFTRAMIARWGERVDLDFHRESMELTLRIVVKTLFNLEMDHEIERIDRAFGDAMDAFHQRAHTPWRFVMDYVDPPLTSLNKSAVRTLNEVIGALIRERQQEKEQGDDLLWRLIVARDEEGRAMDDQQLRDEALTIFLAGHETTALAITYALYLLANHPGAQQRVHDELDAFGDEFGSDAVARLPYLKAVANEALRLYPPAWIVGREAARDVQIGPWKLKKGEQVVASPLMMHRHPAYFEEPDRFVPSRWAGDLEKRLPRFVYFPFGGGPRICIGNHFAMMELVLVLAVILRAYRVEDLSETRQRLAPSVTLRPKGEVPLRFVRRG</sequence>